<dbReference type="InterPro" id="IPR040314">
    <property type="entry name" value="DOP1"/>
</dbReference>
<evidence type="ECO:0000256" key="2">
    <source>
        <dbReference type="ARBA" id="ARBA00022927"/>
    </source>
</evidence>
<sequence>MRRMAQALDPQIPSGVHMQVLELFVMLFERIGEDRLVEDLWCFTPGLFPLIRSGATDIRTKILDIIKKYLLKVIMKMKDIQKAFIISVVVGMEENSSGIKDKTIELIDEVKKNNEKYFWELCWDILRSNSISRKPLLTYMLLKLD</sequence>
<accession>N9TK48</accession>
<evidence type="ECO:0000259" key="4">
    <source>
        <dbReference type="Pfam" id="PF04118"/>
    </source>
</evidence>
<feature type="domain" description="DOP1 N-terminal" evidence="4">
    <location>
        <begin position="2"/>
        <end position="144"/>
    </location>
</feature>
<dbReference type="VEuPathDB" id="AmoebaDB:EHI7A_011680"/>
<dbReference type="EMBL" id="KB823609">
    <property type="protein sequence ID" value="ENY63925.1"/>
    <property type="molecule type" value="Genomic_DNA"/>
</dbReference>
<keyword evidence="2" id="KW-0653">Protein transport</keyword>
<dbReference type="PANTHER" id="PTHR14042">
    <property type="entry name" value="DOPEY-RELATED"/>
    <property type="match status" value="1"/>
</dbReference>
<evidence type="ECO:0000313" key="5">
    <source>
        <dbReference type="EMBL" id="ENY63925.1"/>
    </source>
</evidence>
<dbReference type="PANTHER" id="PTHR14042:SF24">
    <property type="entry name" value="PROTEIN DOPEY-1 HOMOLOG"/>
    <property type="match status" value="1"/>
</dbReference>
<evidence type="ECO:0000256" key="3">
    <source>
        <dbReference type="ARBA" id="ARBA00046326"/>
    </source>
</evidence>
<dbReference type="GO" id="GO:0005829">
    <property type="term" value="C:cytosol"/>
    <property type="evidence" value="ECO:0007669"/>
    <property type="project" value="GOC"/>
</dbReference>
<evidence type="ECO:0000256" key="1">
    <source>
        <dbReference type="ARBA" id="ARBA00022448"/>
    </source>
</evidence>
<comment type="similarity">
    <text evidence="3">Belongs to the DOP1 family.</text>
</comment>
<keyword evidence="1" id="KW-0813">Transport</keyword>
<proteinExistence type="inferred from homology"/>
<organism evidence="5 6">
    <name type="scientific">Entamoeba histolytica HM-1:IMSS-A</name>
    <dbReference type="NCBI Taxonomy" id="885318"/>
    <lineage>
        <taxon>Eukaryota</taxon>
        <taxon>Amoebozoa</taxon>
        <taxon>Evosea</taxon>
        <taxon>Archamoebae</taxon>
        <taxon>Mastigamoebida</taxon>
        <taxon>Entamoebidae</taxon>
        <taxon>Entamoeba</taxon>
    </lineage>
</organism>
<reference evidence="5 6" key="1">
    <citation type="submission" date="2013-04" db="EMBL/GenBank/DDBJ databases">
        <authorList>
            <person name="Hannick L."/>
            <person name="Zafar N."/>
            <person name="Lorenzi H."/>
            <person name="Ali I.A."/>
            <person name="Petri W.P."/>
            <person name="Caler E."/>
        </authorList>
    </citation>
    <scope>NUCLEOTIDE SEQUENCE [LARGE SCALE GENOMIC DNA]</scope>
    <source>
        <strain evidence="5 6">HM-1:IMSS-A</strain>
    </source>
</reference>
<protein>
    <submittedName>
        <fullName evidence="5">Dopey domain containing protein</fullName>
    </submittedName>
</protein>
<evidence type="ECO:0000313" key="6">
    <source>
        <dbReference type="Proteomes" id="UP000013105"/>
    </source>
</evidence>
<dbReference type="AlphaFoldDB" id="N9TK48"/>
<dbReference type="GO" id="GO:0015031">
    <property type="term" value="P:protein transport"/>
    <property type="evidence" value="ECO:0007669"/>
    <property type="project" value="UniProtKB-KW"/>
</dbReference>
<dbReference type="GO" id="GO:0005768">
    <property type="term" value="C:endosome"/>
    <property type="evidence" value="ECO:0007669"/>
    <property type="project" value="TreeGrafter"/>
</dbReference>
<name>N9TK48_ENTH1</name>
<feature type="non-terminal residue" evidence="5">
    <location>
        <position position="145"/>
    </location>
</feature>
<dbReference type="InterPro" id="IPR007249">
    <property type="entry name" value="DOP1_N"/>
</dbReference>
<dbReference type="GO" id="GO:0006895">
    <property type="term" value="P:Golgi to endosome transport"/>
    <property type="evidence" value="ECO:0007669"/>
    <property type="project" value="InterPro"/>
</dbReference>
<dbReference type="Pfam" id="PF04118">
    <property type="entry name" value="Dopey_N"/>
    <property type="match status" value="1"/>
</dbReference>
<gene>
    <name evidence="5" type="ORF">EHI7A_011680</name>
</gene>
<dbReference type="GO" id="GO:0005802">
    <property type="term" value="C:trans-Golgi network"/>
    <property type="evidence" value="ECO:0007669"/>
    <property type="project" value="TreeGrafter"/>
</dbReference>
<dbReference type="Proteomes" id="UP000013105">
    <property type="component" value="Unassembled WGS sequence"/>
</dbReference>